<dbReference type="SUPFAM" id="SSF74982">
    <property type="entry name" value="Small protein B (SmpB)"/>
    <property type="match status" value="1"/>
</dbReference>
<gene>
    <name evidence="3" type="primary">smpB</name>
    <name evidence="4" type="ORF">CO054_03225</name>
</gene>
<dbReference type="NCBIfam" id="TIGR00086">
    <property type="entry name" value="smpB"/>
    <property type="match status" value="1"/>
</dbReference>
<evidence type="ECO:0000256" key="3">
    <source>
        <dbReference type="HAMAP-Rule" id="MF_00023"/>
    </source>
</evidence>
<name>A0A2M8ES25_9BACT</name>
<dbReference type="InterPro" id="IPR023620">
    <property type="entry name" value="SmpB"/>
</dbReference>
<evidence type="ECO:0000256" key="1">
    <source>
        <dbReference type="ARBA" id="ARBA00022490"/>
    </source>
</evidence>
<keyword evidence="2 3" id="KW-0694">RNA-binding</keyword>
<reference evidence="5" key="1">
    <citation type="submission" date="2017-09" db="EMBL/GenBank/DDBJ databases">
        <title>Depth-based differentiation of microbial function through sediment-hosted aquifers and enrichment of novel symbionts in the deep terrestrial subsurface.</title>
        <authorList>
            <person name="Probst A.J."/>
            <person name="Ladd B."/>
            <person name="Jarett J.K."/>
            <person name="Geller-Mcgrath D.E."/>
            <person name="Sieber C.M.K."/>
            <person name="Emerson J.B."/>
            <person name="Anantharaman K."/>
            <person name="Thomas B.C."/>
            <person name="Malmstrom R."/>
            <person name="Stieglmeier M."/>
            <person name="Klingl A."/>
            <person name="Woyke T."/>
            <person name="Ryan C.M."/>
            <person name="Banfield J.F."/>
        </authorList>
    </citation>
    <scope>NUCLEOTIDE SEQUENCE [LARGE SCALE GENOMIC DNA]</scope>
</reference>
<dbReference type="CDD" id="cd09294">
    <property type="entry name" value="SmpB"/>
    <property type="match status" value="1"/>
</dbReference>
<comment type="subcellular location">
    <subcellularLocation>
        <location evidence="3">Cytoplasm</location>
    </subcellularLocation>
    <text evidence="3">The tmRNA-SmpB complex associates with stalled 70S ribosomes.</text>
</comment>
<protein>
    <recommendedName>
        <fullName evidence="3">SsrA-binding protein</fullName>
    </recommendedName>
    <alternativeName>
        <fullName evidence="3">Small protein B</fullName>
    </alternativeName>
</protein>
<evidence type="ECO:0000313" key="5">
    <source>
        <dbReference type="Proteomes" id="UP000229816"/>
    </source>
</evidence>
<dbReference type="Gene3D" id="2.40.280.10">
    <property type="match status" value="1"/>
</dbReference>
<dbReference type="Pfam" id="PF01668">
    <property type="entry name" value="SmpB"/>
    <property type="match status" value="1"/>
</dbReference>
<dbReference type="EMBL" id="PFSF01000071">
    <property type="protein sequence ID" value="PJC27866.1"/>
    <property type="molecule type" value="Genomic_DNA"/>
</dbReference>
<dbReference type="GO" id="GO:0070930">
    <property type="term" value="P:trans-translation-dependent protein tagging"/>
    <property type="evidence" value="ECO:0007669"/>
    <property type="project" value="TreeGrafter"/>
</dbReference>
<proteinExistence type="inferred from homology"/>
<keyword evidence="1 3" id="KW-0963">Cytoplasm</keyword>
<evidence type="ECO:0000313" key="4">
    <source>
        <dbReference type="EMBL" id="PJC27866.1"/>
    </source>
</evidence>
<organism evidence="4 5">
    <name type="scientific">Candidatus Shapirobacteria bacterium CG_4_9_14_0_2_um_filter_39_11</name>
    <dbReference type="NCBI Taxonomy" id="1974478"/>
    <lineage>
        <taxon>Bacteria</taxon>
        <taxon>Candidatus Shapironibacteriota</taxon>
    </lineage>
</organism>
<dbReference type="PANTHER" id="PTHR30308">
    <property type="entry name" value="TMRNA-BINDING COMPONENT OF TRANS-TRANSLATION TAGGING COMPLEX"/>
    <property type="match status" value="1"/>
</dbReference>
<sequence length="146" mass="17262">MRIFNRRARYDYNLLEKFEAGIALSGAEVKSVKAGHIRLEEAFVQIKNGQAWLVNAHIHPYPFADNRNYDSRRTRKLLLHKNELLKLAQQTSRQSLTIVPISCYTKNRNIKLEMALAKGKKKYEKREAIKKRDIEREIREKLKIRN</sequence>
<dbReference type="InterPro" id="IPR020081">
    <property type="entry name" value="SsrA-bd_prot_CS"/>
</dbReference>
<evidence type="ECO:0000256" key="2">
    <source>
        <dbReference type="ARBA" id="ARBA00022884"/>
    </source>
</evidence>
<dbReference type="AlphaFoldDB" id="A0A2M8ES25"/>
<accession>A0A2M8ES25</accession>
<comment type="caution">
    <text evidence="4">The sequence shown here is derived from an EMBL/GenBank/DDBJ whole genome shotgun (WGS) entry which is preliminary data.</text>
</comment>
<dbReference type="PANTHER" id="PTHR30308:SF2">
    <property type="entry name" value="SSRA-BINDING PROTEIN"/>
    <property type="match status" value="1"/>
</dbReference>
<comment type="similarity">
    <text evidence="3">Belongs to the SmpB family.</text>
</comment>
<dbReference type="PROSITE" id="PS01317">
    <property type="entry name" value="SSRP"/>
    <property type="match status" value="1"/>
</dbReference>
<dbReference type="GO" id="GO:0003723">
    <property type="term" value="F:RNA binding"/>
    <property type="evidence" value="ECO:0007669"/>
    <property type="project" value="UniProtKB-UniRule"/>
</dbReference>
<dbReference type="GO" id="GO:0070929">
    <property type="term" value="P:trans-translation"/>
    <property type="evidence" value="ECO:0007669"/>
    <property type="project" value="UniProtKB-UniRule"/>
</dbReference>
<dbReference type="GO" id="GO:0005829">
    <property type="term" value="C:cytosol"/>
    <property type="evidence" value="ECO:0007669"/>
    <property type="project" value="TreeGrafter"/>
</dbReference>
<dbReference type="NCBIfam" id="NF003843">
    <property type="entry name" value="PRK05422.1"/>
    <property type="match status" value="1"/>
</dbReference>
<dbReference type="InterPro" id="IPR000037">
    <property type="entry name" value="SsrA-bd_prot"/>
</dbReference>
<comment type="function">
    <text evidence="3">Required for rescue of stalled ribosomes mediated by trans-translation. Binds to transfer-messenger RNA (tmRNA), required for stable association of tmRNA with ribosomes. tmRNA and SmpB together mimic tRNA shape, replacing the anticodon stem-loop with SmpB. tmRNA is encoded by the ssrA gene; the 2 termini fold to resemble tRNA(Ala) and it encodes a 'tag peptide', a short internal open reading frame. During trans-translation Ala-aminoacylated tmRNA acts like a tRNA, entering the A-site of stalled ribosomes, displacing the stalled mRNA. The ribosome then switches to translate the ORF on the tmRNA; the nascent peptide is terminated with the 'tag peptide' encoded by the tmRNA and targeted for degradation. The ribosome is freed to recommence translation, which seems to be the essential function of trans-translation.</text>
</comment>
<dbReference type="Proteomes" id="UP000229816">
    <property type="component" value="Unassembled WGS sequence"/>
</dbReference>
<dbReference type="HAMAP" id="MF_00023">
    <property type="entry name" value="SmpB"/>
    <property type="match status" value="1"/>
</dbReference>